<accession>A0ABN9YAU8</accession>
<feature type="non-terminal residue" evidence="2">
    <location>
        <position position="1"/>
    </location>
</feature>
<gene>
    <name evidence="2" type="ORF">PCOR1329_LOCUS83328</name>
</gene>
<evidence type="ECO:0000313" key="3">
    <source>
        <dbReference type="Proteomes" id="UP001189429"/>
    </source>
</evidence>
<sequence>RPWGGGRRAGGRSRGWGASPGGESGPQMPWARRRPRAGGGPPAAAAAMTSPTPC</sequence>
<evidence type="ECO:0000313" key="2">
    <source>
        <dbReference type="EMBL" id="CAK0908723.1"/>
    </source>
</evidence>
<comment type="caution">
    <text evidence="2">The sequence shown here is derived from an EMBL/GenBank/DDBJ whole genome shotgun (WGS) entry which is preliminary data.</text>
</comment>
<evidence type="ECO:0000256" key="1">
    <source>
        <dbReference type="SAM" id="MobiDB-lite"/>
    </source>
</evidence>
<name>A0ABN9YAU8_9DINO</name>
<feature type="compositionally biased region" description="Gly residues" evidence="1">
    <location>
        <begin position="1"/>
        <end position="24"/>
    </location>
</feature>
<dbReference type="Proteomes" id="UP001189429">
    <property type="component" value="Unassembled WGS sequence"/>
</dbReference>
<feature type="region of interest" description="Disordered" evidence="1">
    <location>
        <begin position="1"/>
        <end position="54"/>
    </location>
</feature>
<dbReference type="EMBL" id="CAUYUJ010022066">
    <property type="protein sequence ID" value="CAK0908723.1"/>
    <property type="molecule type" value="Genomic_DNA"/>
</dbReference>
<feature type="non-terminal residue" evidence="2">
    <location>
        <position position="54"/>
    </location>
</feature>
<proteinExistence type="predicted"/>
<protein>
    <submittedName>
        <fullName evidence="2">Uncharacterized protein</fullName>
    </submittedName>
</protein>
<reference evidence="2" key="1">
    <citation type="submission" date="2023-10" db="EMBL/GenBank/DDBJ databases">
        <authorList>
            <person name="Chen Y."/>
            <person name="Shah S."/>
            <person name="Dougan E. K."/>
            <person name="Thang M."/>
            <person name="Chan C."/>
        </authorList>
    </citation>
    <scope>NUCLEOTIDE SEQUENCE [LARGE SCALE GENOMIC DNA]</scope>
</reference>
<keyword evidence="3" id="KW-1185">Reference proteome</keyword>
<organism evidence="2 3">
    <name type="scientific">Prorocentrum cordatum</name>
    <dbReference type="NCBI Taxonomy" id="2364126"/>
    <lineage>
        <taxon>Eukaryota</taxon>
        <taxon>Sar</taxon>
        <taxon>Alveolata</taxon>
        <taxon>Dinophyceae</taxon>
        <taxon>Prorocentrales</taxon>
        <taxon>Prorocentraceae</taxon>
        <taxon>Prorocentrum</taxon>
    </lineage>
</organism>